<keyword evidence="16" id="KW-1185">Reference proteome</keyword>
<evidence type="ECO:0000256" key="4">
    <source>
        <dbReference type="ARBA" id="ARBA00022645"/>
    </source>
</evidence>
<keyword evidence="4" id="KW-0121">Carboxypeptidase</keyword>
<dbReference type="Proteomes" id="UP001209737">
    <property type="component" value="Unassembled WGS sequence"/>
</dbReference>
<name>A0ABT3LSC3_9LEPT</name>
<dbReference type="PANTHER" id="PTHR32282">
    <property type="entry name" value="BINDING PROTEIN TRANSPEPTIDASE, PUTATIVE-RELATED"/>
    <property type="match status" value="1"/>
</dbReference>
<evidence type="ECO:0000256" key="9">
    <source>
        <dbReference type="ARBA" id="ARBA00023268"/>
    </source>
</evidence>
<dbReference type="InterPro" id="IPR050396">
    <property type="entry name" value="Glycosyltr_51/Transpeptidase"/>
</dbReference>
<evidence type="ECO:0000259" key="13">
    <source>
        <dbReference type="Pfam" id="PF00905"/>
    </source>
</evidence>
<sequence>MIWNFILRIKTLFFLIPIIGGIWFVLRPIQIDDFKKEVTTRILSKDGKLIGRTQNHTLSKQDWVPITEYPKFVSEIVCIAEDKRFFSHHGIDPFAIINSLYSFFITKQNRGGGSTITMQLVRIYHANIRSYPIIIRKSFEVLEALRFELWLTKQQILEAYLNSVSIHSNSVGFPSASLTLFEKNVRFLSLDETVYLTILIRKNVSNEDEIKFRYNQLRVKIPFSIPILNDPNELVQTKLQKKMQNYDDSFTGENQHFLNWIRSLHLDPKEEMVSTISSELNAEIHSIVNSELNVLKKWNVNNASAIILEKESNQNSALSLVAMIGSKNFFEDGIGMVNGTIAFRDAGSTLKPLLYALAIDQNIYSINSILVDEKYSYSLGTGENYLPRNADLRYWGNLTLAEALANSRNIPAVTTIQLVGVPNFYRFLKLAGFENLKQSPSFYGPGLALGTGGASLLQLSQVYGAFMLGGILPKIKIGSINGKSIFYGESHPLVSEETAEEIKFILNDSKLRQKAFGKRSYLNYPFPVSVKTGTSKDYRNSWTIAFNDRYVVGAWVGNFSGEKTMDVSGSFGAGRIVQNIFRLLMKEKDKKQYAPKLTEVRSFCKISGKLANSNCPSVVLNVRKKITNLLPCEELHNNKDSSIVGVGFVYPGQSQVFLYHPGFEREKQNIPIRIREYQTLKDPKLIWNQTIQVKLSGTGEGNVSIQRGKHSLELFDGPEIKANVQFEVK</sequence>
<dbReference type="InterPro" id="IPR023346">
    <property type="entry name" value="Lysozyme-like_dom_sf"/>
</dbReference>
<reference evidence="15 16" key="1">
    <citation type="submission" date="2022-06" db="EMBL/GenBank/DDBJ databases">
        <title>Leptospira isolates from biofilms formed at urban environments.</title>
        <authorList>
            <person name="Ribeiro P.S."/>
            <person name="Sousa T."/>
            <person name="Carvalho N."/>
            <person name="Aburjaile F."/>
            <person name="Neves F."/>
            <person name="Oliveira D."/>
            <person name="Blanco L."/>
            <person name="Lima J."/>
            <person name="Costa F."/>
            <person name="Brenig B."/>
            <person name="Soares S."/>
            <person name="Ramos R."/>
            <person name="Goes-Neto A."/>
            <person name="Matiuzzi M."/>
            <person name="Azevedo V."/>
            <person name="Ristow P."/>
        </authorList>
    </citation>
    <scope>NUCLEOTIDE SEQUENCE [LARGE SCALE GENOMIC DNA]</scope>
    <source>
        <strain evidence="15 16">VSF25</strain>
    </source>
</reference>
<evidence type="ECO:0000256" key="10">
    <source>
        <dbReference type="ARBA" id="ARBA00044770"/>
    </source>
</evidence>
<dbReference type="InterPro" id="IPR001264">
    <property type="entry name" value="Glyco_trans_51"/>
</dbReference>
<evidence type="ECO:0000256" key="7">
    <source>
        <dbReference type="ARBA" id="ARBA00022679"/>
    </source>
</evidence>
<dbReference type="Pfam" id="PF00905">
    <property type="entry name" value="Transpeptidase"/>
    <property type="match status" value="1"/>
</dbReference>
<dbReference type="Gene3D" id="3.40.710.10">
    <property type="entry name" value="DD-peptidase/beta-lactamase superfamily"/>
    <property type="match status" value="1"/>
</dbReference>
<dbReference type="EC" id="2.4.99.28" evidence="10"/>
<keyword evidence="12" id="KW-1133">Transmembrane helix</keyword>
<evidence type="ECO:0000256" key="5">
    <source>
        <dbReference type="ARBA" id="ARBA00022670"/>
    </source>
</evidence>
<proteinExistence type="inferred from homology"/>
<protein>
    <recommendedName>
        <fullName evidence="10">peptidoglycan glycosyltransferase</fullName>
        <ecNumber evidence="10">2.4.99.28</ecNumber>
    </recommendedName>
</protein>
<evidence type="ECO:0000256" key="12">
    <source>
        <dbReference type="SAM" id="Phobius"/>
    </source>
</evidence>
<dbReference type="InterPro" id="IPR012338">
    <property type="entry name" value="Beta-lactam/transpept-like"/>
</dbReference>
<dbReference type="SUPFAM" id="SSF53955">
    <property type="entry name" value="Lysozyme-like"/>
    <property type="match status" value="1"/>
</dbReference>
<accession>A0ABT3LSC3</accession>
<dbReference type="Pfam" id="PF00912">
    <property type="entry name" value="Transgly"/>
    <property type="match status" value="1"/>
</dbReference>
<keyword evidence="12" id="KW-0812">Transmembrane</keyword>
<keyword evidence="12" id="KW-0472">Membrane</keyword>
<evidence type="ECO:0000256" key="2">
    <source>
        <dbReference type="ARBA" id="ARBA00007090"/>
    </source>
</evidence>
<comment type="catalytic activity">
    <reaction evidence="11">
        <text>[GlcNAc-(1-&gt;4)-Mur2Ac(oyl-L-Ala-gamma-D-Glu-L-Lys-D-Ala-D-Ala)](n)-di-trans,octa-cis-undecaprenyl diphosphate + beta-D-GlcNAc-(1-&gt;4)-Mur2Ac(oyl-L-Ala-gamma-D-Glu-L-Lys-D-Ala-D-Ala)-di-trans,octa-cis-undecaprenyl diphosphate = [GlcNAc-(1-&gt;4)-Mur2Ac(oyl-L-Ala-gamma-D-Glu-L-Lys-D-Ala-D-Ala)](n+1)-di-trans,octa-cis-undecaprenyl diphosphate + di-trans,octa-cis-undecaprenyl diphosphate + H(+)</text>
        <dbReference type="Rhea" id="RHEA:23708"/>
        <dbReference type="Rhea" id="RHEA-COMP:9602"/>
        <dbReference type="Rhea" id="RHEA-COMP:9603"/>
        <dbReference type="ChEBI" id="CHEBI:15378"/>
        <dbReference type="ChEBI" id="CHEBI:58405"/>
        <dbReference type="ChEBI" id="CHEBI:60033"/>
        <dbReference type="ChEBI" id="CHEBI:78435"/>
        <dbReference type="EC" id="2.4.99.28"/>
    </reaction>
</comment>
<dbReference type="RefSeq" id="WP_265373853.1">
    <property type="nucleotide sequence ID" value="NZ_JAMQPV010000001.1"/>
</dbReference>
<evidence type="ECO:0000256" key="1">
    <source>
        <dbReference type="ARBA" id="ARBA00004752"/>
    </source>
</evidence>
<evidence type="ECO:0000259" key="14">
    <source>
        <dbReference type="Pfam" id="PF00912"/>
    </source>
</evidence>
<evidence type="ECO:0000313" key="16">
    <source>
        <dbReference type="Proteomes" id="UP001209737"/>
    </source>
</evidence>
<organism evidence="15 16">
    <name type="scientific">Leptospira limi</name>
    <dbReference type="NCBI Taxonomy" id="2950023"/>
    <lineage>
        <taxon>Bacteria</taxon>
        <taxon>Pseudomonadati</taxon>
        <taxon>Spirochaetota</taxon>
        <taxon>Spirochaetia</taxon>
        <taxon>Leptospirales</taxon>
        <taxon>Leptospiraceae</taxon>
        <taxon>Leptospira</taxon>
    </lineage>
</organism>
<feature type="domain" description="Glycosyl transferase family 51" evidence="14">
    <location>
        <begin position="47"/>
        <end position="204"/>
    </location>
</feature>
<comment type="similarity">
    <text evidence="3">In the N-terminal section; belongs to the glycosyltransferase 51 family.</text>
</comment>
<keyword evidence="9" id="KW-0511">Multifunctional enzyme</keyword>
<comment type="caution">
    <text evidence="15">The sequence shown here is derived from an EMBL/GenBank/DDBJ whole genome shotgun (WGS) entry which is preliminary data.</text>
</comment>
<evidence type="ECO:0000313" key="15">
    <source>
        <dbReference type="EMBL" id="MCW7460620.1"/>
    </source>
</evidence>
<evidence type="ECO:0000256" key="8">
    <source>
        <dbReference type="ARBA" id="ARBA00022801"/>
    </source>
</evidence>
<keyword evidence="7" id="KW-0808">Transferase</keyword>
<dbReference type="EMBL" id="JAMQPV010000001">
    <property type="protein sequence ID" value="MCW7460620.1"/>
    <property type="molecule type" value="Genomic_DNA"/>
</dbReference>
<keyword evidence="5" id="KW-0645">Protease</keyword>
<keyword evidence="6" id="KW-0328">Glycosyltransferase</keyword>
<comment type="pathway">
    <text evidence="1">Cell wall biogenesis; peptidoglycan biosynthesis.</text>
</comment>
<evidence type="ECO:0000256" key="6">
    <source>
        <dbReference type="ARBA" id="ARBA00022676"/>
    </source>
</evidence>
<keyword evidence="8" id="KW-0378">Hydrolase</keyword>
<feature type="domain" description="Penicillin-binding protein transpeptidase" evidence="13">
    <location>
        <begin position="345"/>
        <end position="549"/>
    </location>
</feature>
<comment type="similarity">
    <text evidence="2">In the C-terminal section; belongs to the transpeptidase family.</text>
</comment>
<evidence type="ECO:0000256" key="3">
    <source>
        <dbReference type="ARBA" id="ARBA00007739"/>
    </source>
</evidence>
<dbReference type="PANTHER" id="PTHR32282:SF15">
    <property type="entry name" value="PENICILLIN-BINDING PROTEIN 1C"/>
    <property type="match status" value="1"/>
</dbReference>
<dbReference type="SUPFAM" id="SSF56601">
    <property type="entry name" value="beta-lactamase/transpeptidase-like"/>
    <property type="match status" value="1"/>
</dbReference>
<dbReference type="Gene3D" id="1.10.3810.10">
    <property type="entry name" value="Biosynthetic peptidoglycan transglycosylase-like"/>
    <property type="match status" value="1"/>
</dbReference>
<feature type="transmembrane region" description="Helical" evidence="12">
    <location>
        <begin position="7"/>
        <end position="26"/>
    </location>
</feature>
<dbReference type="InterPro" id="IPR036950">
    <property type="entry name" value="PBP_transglycosylase"/>
</dbReference>
<gene>
    <name evidence="15" type="ORF">ND812_00835</name>
</gene>
<evidence type="ECO:0000256" key="11">
    <source>
        <dbReference type="ARBA" id="ARBA00049902"/>
    </source>
</evidence>
<dbReference type="InterPro" id="IPR001460">
    <property type="entry name" value="PCN-bd_Tpept"/>
</dbReference>